<evidence type="ECO:0000313" key="5">
    <source>
        <dbReference type="Proteomes" id="UP000189970"/>
    </source>
</evidence>
<dbReference type="SUPFAM" id="SSF55729">
    <property type="entry name" value="Acyl-CoA N-acyltransferases (Nat)"/>
    <property type="match status" value="1"/>
</dbReference>
<evidence type="ECO:0000259" key="3">
    <source>
        <dbReference type="PROSITE" id="PS51186"/>
    </source>
</evidence>
<dbReference type="PANTHER" id="PTHR43800:SF1">
    <property type="entry name" value="PEPTIDYL-LYSINE N-ACETYLTRANSFERASE YJAB"/>
    <property type="match status" value="1"/>
</dbReference>
<evidence type="ECO:0000256" key="2">
    <source>
        <dbReference type="ARBA" id="ARBA00023315"/>
    </source>
</evidence>
<feature type="domain" description="N-acetyltransferase" evidence="3">
    <location>
        <begin position="1"/>
        <end position="125"/>
    </location>
</feature>
<dbReference type="PROSITE" id="PS51186">
    <property type="entry name" value="GNAT"/>
    <property type="match status" value="1"/>
</dbReference>
<sequence length="131" mass="15408">MWEKSVKKTHHFLSEEDFIFYKEIIPEYLNHVNLYLWRDGYQIIGFSGTSQDELVMLFLDPDFIGQRYGSRILSELIETESIKRVDVNTQNECAKMFYLNHGFKIESEDELDGFGKAYPITHLVINESLCS</sequence>
<dbReference type="Proteomes" id="UP000189970">
    <property type="component" value="Unassembled WGS sequence"/>
</dbReference>
<dbReference type="RefSeq" id="WP_079345068.1">
    <property type="nucleotide sequence ID" value="NZ_MVAB01000001.1"/>
</dbReference>
<proteinExistence type="predicted"/>
<keyword evidence="1 4" id="KW-0808">Transferase</keyword>
<dbReference type="CDD" id="cd04301">
    <property type="entry name" value="NAT_SF"/>
    <property type="match status" value="1"/>
</dbReference>
<dbReference type="InterPro" id="IPR000182">
    <property type="entry name" value="GNAT_dom"/>
</dbReference>
<dbReference type="GO" id="GO:0016747">
    <property type="term" value="F:acyltransferase activity, transferring groups other than amino-acyl groups"/>
    <property type="evidence" value="ECO:0007669"/>
    <property type="project" value="InterPro"/>
</dbReference>
<dbReference type="Gene3D" id="3.40.630.30">
    <property type="match status" value="1"/>
</dbReference>
<dbReference type="Pfam" id="PF13508">
    <property type="entry name" value="Acetyltransf_7"/>
    <property type="match status" value="1"/>
</dbReference>
<accession>A0A1V4DEG1</accession>
<dbReference type="EMBL" id="MVAB01000001">
    <property type="protein sequence ID" value="OPF86944.1"/>
    <property type="molecule type" value="Genomic_DNA"/>
</dbReference>
<comment type="caution">
    <text evidence="4">The sequence shown here is derived from an EMBL/GenBank/DDBJ whole genome shotgun (WGS) entry which is preliminary data.</text>
</comment>
<dbReference type="AlphaFoldDB" id="A0A1V4DEG1"/>
<keyword evidence="5" id="KW-1185">Reference proteome</keyword>
<dbReference type="PANTHER" id="PTHR43800">
    <property type="entry name" value="PEPTIDYL-LYSINE N-ACETYLTRANSFERASE YJAB"/>
    <property type="match status" value="1"/>
</dbReference>
<name>A0A1V4DEG1_9ENTE</name>
<reference evidence="4 5" key="1">
    <citation type="submission" date="2017-02" db="EMBL/GenBank/DDBJ databases">
        <title>Vagococcus cremeus sp. nov., isolated from the small intestine of a marten, Martes flavigula.</title>
        <authorList>
            <person name="Tak E.J."/>
            <person name="Bae J.-W."/>
        </authorList>
    </citation>
    <scope>NUCLEOTIDE SEQUENCE [LARGE SCALE GENOMIC DNA]</scope>
    <source>
        <strain evidence="4 5">D7T301</strain>
    </source>
</reference>
<organism evidence="4 5">
    <name type="scientific">Vagococcus martis</name>
    <dbReference type="NCBI Taxonomy" id="1768210"/>
    <lineage>
        <taxon>Bacteria</taxon>
        <taxon>Bacillati</taxon>
        <taxon>Bacillota</taxon>
        <taxon>Bacilli</taxon>
        <taxon>Lactobacillales</taxon>
        <taxon>Enterococcaceae</taxon>
        <taxon>Vagococcus</taxon>
    </lineage>
</organism>
<evidence type="ECO:0000313" key="4">
    <source>
        <dbReference type="EMBL" id="OPF86944.1"/>
    </source>
</evidence>
<evidence type="ECO:0000256" key="1">
    <source>
        <dbReference type="ARBA" id="ARBA00022679"/>
    </source>
</evidence>
<keyword evidence="2" id="KW-0012">Acyltransferase</keyword>
<gene>
    <name evidence="4" type="ORF">BW731_01370</name>
</gene>
<dbReference type="InterPro" id="IPR016181">
    <property type="entry name" value="Acyl_CoA_acyltransferase"/>
</dbReference>
<protein>
    <submittedName>
        <fullName evidence="4">GNAT family N-acetyltransferase</fullName>
    </submittedName>
</protein>